<accession>A0ABR0AB27</accession>
<comment type="caution">
    <text evidence="2">The sequence shown here is derived from an EMBL/GenBank/DDBJ whole genome shotgun (WGS) entry which is preliminary data.</text>
</comment>
<proteinExistence type="predicted"/>
<feature type="region of interest" description="Disordered" evidence="1">
    <location>
        <begin position="1"/>
        <end position="21"/>
    </location>
</feature>
<evidence type="ECO:0000256" key="1">
    <source>
        <dbReference type="SAM" id="MobiDB-lite"/>
    </source>
</evidence>
<evidence type="ECO:0000313" key="2">
    <source>
        <dbReference type="EMBL" id="KAK4022322.1"/>
    </source>
</evidence>
<name>A0ABR0AB27_9CRUS</name>
<dbReference type="EMBL" id="JAOYFB010000037">
    <property type="protein sequence ID" value="KAK4022322.1"/>
    <property type="molecule type" value="Genomic_DNA"/>
</dbReference>
<protein>
    <submittedName>
        <fullName evidence="2">Uncharacterized protein</fullName>
    </submittedName>
</protein>
<keyword evidence="3" id="KW-1185">Reference proteome</keyword>
<gene>
    <name evidence="2" type="ORF">OUZ56_007793</name>
</gene>
<dbReference type="Proteomes" id="UP001234178">
    <property type="component" value="Unassembled WGS sequence"/>
</dbReference>
<evidence type="ECO:0000313" key="3">
    <source>
        <dbReference type="Proteomes" id="UP001234178"/>
    </source>
</evidence>
<reference evidence="2 3" key="1">
    <citation type="journal article" date="2023" name="Nucleic Acids Res.">
        <title>The hologenome of Daphnia magna reveals possible DNA methylation and microbiome-mediated evolution of the host genome.</title>
        <authorList>
            <person name="Chaturvedi A."/>
            <person name="Li X."/>
            <person name="Dhandapani V."/>
            <person name="Marshall H."/>
            <person name="Kissane S."/>
            <person name="Cuenca-Cambronero M."/>
            <person name="Asole G."/>
            <person name="Calvet F."/>
            <person name="Ruiz-Romero M."/>
            <person name="Marangio P."/>
            <person name="Guigo R."/>
            <person name="Rago D."/>
            <person name="Mirbahai L."/>
            <person name="Eastwood N."/>
            <person name="Colbourne J.K."/>
            <person name="Zhou J."/>
            <person name="Mallon E."/>
            <person name="Orsini L."/>
        </authorList>
    </citation>
    <scope>NUCLEOTIDE SEQUENCE [LARGE SCALE GENOMIC DNA]</scope>
    <source>
        <strain evidence="2">LRV0_1</strain>
    </source>
</reference>
<organism evidence="2 3">
    <name type="scientific">Daphnia magna</name>
    <dbReference type="NCBI Taxonomy" id="35525"/>
    <lineage>
        <taxon>Eukaryota</taxon>
        <taxon>Metazoa</taxon>
        <taxon>Ecdysozoa</taxon>
        <taxon>Arthropoda</taxon>
        <taxon>Crustacea</taxon>
        <taxon>Branchiopoda</taxon>
        <taxon>Diplostraca</taxon>
        <taxon>Cladocera</taxon>
        <taxon>Anomopoda</taxon>
        <taxon>Daphniidae</taxon>
        <taxon>Daphnia</taxon>
    </lineage>
</organism>
<sequence>MNEKEGRTEEEEIKTKNSNGTASKHVMVRLFAMSSARDWAIFMQRNLTQVHSLYTANERQDT</sequence>